<dbReference type="RefSeq" id="WP_069967351.1">
    <property type="nucleotide sequence ID" value="NZ_CM124774.1"/>
</dbReference>
<feature type="compositionally biased region" description="Pro residues" evidence="1">
    <location>
        <begin position="162"/>
        <end position="175"/>
    </location>
</feature>
<proteinExistence type="predicted"/>
<dbReference type="STRING" id="1781255.BH720_11525"/>
<reference evidence="2" key="1">
    <citation type="submission" date="2016-09" db="EMBL/GenBank/DDBJ databases">
        <title>Draft genome of thermotolerant cyanobacterium Desertifilum sp. strain IPPAS B-1220.</title>
        <authorList>
            <person name="Sinetova M.A."/>
            <person name="Bolakhan K."/>
            <person name="Zayadan B.K."/>
            <person name="Mironov K.S."/>
            <person name="Ustinova V."/>
            <person name="Kupriyanova E.V."/>
            <person name="Sidorov R.A."/>
            <person name="Skrypnik A.N."/>
            <person name="Gogoleva N.E."/>
            <person name="Gogolev Y.V."/>
            <person name="Los D.A."/>
        </authorList>
    </citation>
    <scope>NUCLEOTIDE SEQUENCE [LARGE SCALE GENOMIC DNA]</scope>
    <source>
        <strain evidence="2">IPPAS B-1220</strain>
    </source>
</reference>
<dbReference type="OrthoDB" id="421643at2"/>
<organism evidence="2">
    <name type="scientific">Desertifilum tharense IPPAS B-1220</name>
    <dbReference type="NCBI Taxonomy" id="1781255"/>
    <lineage>
        <taxon>Bacteria</taxon>
        <taxon>Bacillati</taxon>
        <taxon>Cyanobacteriota</taxon>
        <taxon>Cyanophyceae</taxon>
        <taxon>Desertifilales</taxon>
        <taxon>Desertifilaceae</taxon>
        <taxon>Desertifilum</taxon>
    </lineage>
</organism>
<evidence type="ECO:0008006" key="3">
    <source>
        <dbReference type="Google" id="ProtNLM"/>
    </source>
</evidence>
<sequence>MTKAIARIEQDIAQLETAIASLADEFYQTYSSYLAAFGQGMKQQLILASYHLCTQGYPERFLKLSVVQKQQVQQSLQQLVKQAQAKLLSKLQIPEEFLLSVAKKQLAQENAAALAAFAVISENEQTVEGETVSFLPGVLAQTPEANFQPDRPMVPVTEEQPIPTPDPPETTPPKLTPESLVRWQDRTEKAIAKTLIKLSRDANKLFREVDIIPNQLPEPILEATTKTASATDAVTAGPPNLLNVVIDTEGPDEGENPIMGDLPMPLQIMAVHLRLVEIEFADTNLSFWRQQIRNLRGKLNHIGRDYQKKQREKAIAEAEAAWRACWYEQE</sequence>
<gene>
    <name evidence="2" type="ORF">BH720_11525</name>
</gene>
<dbReference type="EMBL" id="MJGC01000054">
    <property type="protein sequence ID" value="OEJ75089.1"/>
    <property type="molecule type" value="Genomic_DNA"/>
</dbReference>
<evidence type="ECO:0000313" key="2">
    <source>
        <dbReference type="EMBL" id="OEJ75089.1"/>
    </source>
</evidence>
<protein>
    <recommendedName>
        <fullName evidence="3">Primosomal protein</fullName>
    </recommendedName>
</protein>
<accession>A0A1E5QK77</accession>
<name>A0A1E5QK77_9CYAN</name>
<comment type="caution">
    <text evidence="2">The sequence shown here is derived from an EMBL/GenBank/DDBJ whole genome shotgun (WGS) entry which is preliminary data.</text>
</comment>
<evidence type="ECO:0000256" key="1">
    <source>
        <dbReference type="SAM" id="MobiDB-lite"/>
    </source>
</evidence>
<dbReference type="AlphaFoldDB" id="A0A1E5QK77"/>
<feature type="region of interest" description="Disordered" evidence="1">
    <location>
        <begin position="144"/>
        <end position="176"/>
    </location>
</feature>